<organism evidence="1 2">
    <name type="scientific">Joostella atrarenae</name>
    <dbReference type="NCBI Taxonomy" id="679257"/>
    <lineage>
        <taxon>Bacteria</taxon>
        <taxon>Pseudomonadati</taxon>
        <taxon>Bacteroidota</taxon>
        <taxon>Flavobacteriia</taxon>
        <taxon>Flavobacteriales</taxon>
        <taxon>Flavobacteriaceae</taxon>
        <taxon>Joostella</taxon>
    </lineage>
</organism>
<keyword evidence="2" id="KW-1185">Reference proteome</keyword>
<dbReference type="RefSeq" id="WP_236958631.1">
    <property type="nucleotide sequence ID" value="NZ_JAETXX010000003.1"/>
</dbReference>
<name>A0ABS9J2K0_9FLAO</name>
<dbReference type="EMBL" id="JAETXX010000003">
    <property type="protein sequence ID" value="MCF8714669.1"/>
    <property type="molecule type" value="Genomic_DNA"/>
</dbReference>
<protein>
    <submittedName>
        <fullName evidence="1">Uncharacterized protein</fullName>
    </submittedName>
</protein>
<evidence type="ECO:0000313" key="1">
    <source>
        <dbReference type="EMBL" id="MCF8714669.1"/>
    </source>
</evidence>
<accession>A0ABS9J2K0</accession>
<dbReference type="Proteomes" id="UP000829517">
    <property type="component" value="Unassembled WGS sequence"/>
</dbReference>
<gene>
    <name evidence="1" type="ORF">JM658_07470</name>
</gene>
<evidence type="ECO:0000313" key="2">
    <source>
        <dbReference type="Proteomes" id="UP000829517"/>
    </source>
</evidence>
<comment type="caution">
    <text evidence="1">The sequence shown here is derived from an EMBL/GenBank/DDBJ whole genome shotgun (WGS) entry which is preliminary data.</text>
</comment>
<sequence>MINIILDEKKTSVSIKYNAYYKLVMLLSIINECGRSKKASLQLIHLVFWSLRNDKNYQVLYDLKREIRNSLIPWSFEFGIEKVLALGYIEEYIQKKIVSNTLEIEITKKGIDVLSSITEYELFQEEIDKIKKIGNIPKTKLNRANKNWKLI</sequence>
<proteinExistence type="predicted"/>
<reference evidence="1 2" key="1">
    <citation type="submission" date="2021-01" db="EMBL/GenBank/DDBJ databases">
        <title>Genome sequencing of Joostella atrarenae M1-2 (= KCTC 23194).</title>
        <authorList>
            <person name="Zakaria M.R."/>
            <person name="Lam M.Q."/>
            <person name="Chong C.S."/>
        </authorList>
    </citation>
    <scope>NUCLEOTIDE SEQUENCE [LARGE SCALE GENOMIC DNA]</scope>
    <source>
        <strain evidence="1 2">M1-2</strain>
    </source>
</reference>